<evidence type="ECO:0000313" key="2">
    <source>
        <dbReference type="EMBL" id="KAJ4479875.1"/>
    </source>
</evidence>
<dbReference type="EMBL" id="JANVFT010000062">
    <property type="protein sequence ID" value="KAJ4479875.1"/>
    <property type="molecule type" value="Genomic_DNA"/>
</dbReference>
<sequence length="340" mass="36430">MINQFSFLGFCDNFWKTRQIFVIDYPSWYSKHVKNSKGGLTTQEDQKPSSSRKCLQSEVEPRTDTKRIREDSSTTLDTISISTLHVTDTSSLVAPSSVVSAPLAVSSASSSLPPIATAEALPIIASSAANTPPSTSSLSLLATVTPLPKAPLLPLATLLSLQEASPSLLGPPSPPLAPLSSLLATILTPNAASSSLSSIPIMTPPSTDQDIQDHTAPIANSPPLIGIYILHGTHHTNFPTGVFDDSTLAASLVPLPPDPTAVAPPKKERGKGIRLGTAINPYNIAKKEWIEELKAGNQKPTEDEWKKYWAEIPPERLAEYKERSRNLLSGSTNNTSYCTT</sequence>
<dbReference type="Proteomes" id="UP001150217">
    <property type="component" value="Unassembled WGS sequence"/>
</dbReference>
<feature type="region of interest" description="Disordered" evidence="1">
    <location>
        <begin position="36"/>
        <end position="71"/>
    </location>
</feature>
<gene>
    <name evidence="2" type="ORF">C8R41DRAFT_869199</name>
</gene>
<organism evidence="2 3">
    <name type="scientific">Lentinula lateritia</name>
    <dbReference type="NCBI Taxonomy" id="40482"/>
    <lineage>
        <taxon>Eukaryota</taxon>
        <taxon>Fungi</taxon>
        <taxon>Dikarya</taxon>
        <taxon>Basidiomycota</taxon>
        <taxon>Agaricomycotina</taxon>
        <taxon>Agaricomycetes</taxon>
        <taxon>Agaricomycetidae</taxon>
        <taxon>Agaricales</taxon>
        <taxon>Marasmiineae</taxon>
        <taxon>Omphalotaceae</taxon>
        <taxon>Lentinula</taxon>
    </lineage>
</organism>
<name>A0ABQ8VC81_9AGAR</name>
<protein>
    <recommendedName>
        <fullName evidence="4">HMG box domain-containing protein</fullName>
    </recommendedName>
</protein>
<evidence type="ECO:0000256" key="1">
    <source>
        <dbReference type="SAM" id="MobiDB-lite"/>
    </source>
</evidence>
<keyword evidence="3" id="KW-1185">Reference proteome</keyword>
<reference evidence="2" key="1">
    <citation type="submission" date="2022-08" db="EMBL/GenBank/DDBJ databases">
        <title>A Global Phylogenomic Analysis of the Shiitake Genus Lentinula.</title>
        <authorList>
            <consortium name="DOE Joint Genome Institute"/>
            <person name="Sierra-Patev S."/>
            <person name="Min B."/>
            <person name="Naranjo-Ortiz M."/>
            <person name="Looney B."/>
            <person name="Konkel Z."/>
            <person name="Slot J.C."/>
            <person name="Sakamoto Y."/>
            <person name="Steenwyk J.L."/>
            <person name="Rokas A."/>
            <person name="Carro J."/>
            <person name="Camarero S."/>
            <person name="Ferreira P."/>
            <person name="Molpeceres G."/>
            <person name="Ruiz-Duenas F.J."/>
            <person name="Serrano A."/>
            <person name="Henrissat B."/>
            <person name="Drula E."/>
            <person name="Hughes K.W."/>
            <person name="Mata J.L."/>
            <person name="Ishikawa N.K."/>
            <person name="Vargas-Isla R."/>
            <person name="Ushijima S."/>
            <person name="Smith C.A."/>
            <person name="Ahrendt S."/>
            <person name="Andreopoulos W."/>
            <person name="He G."/>
            <person name="Labutti K."/>
            <person name="Lipzen A."/>
            <person name="Ng V."/>
            <person name="Riley R."/>
            <person name="Sandor L."/>
            <person name="Barry K."/>
            <person name="Martinez A.T."/>
            <person name="Xiao Y."/>
            <person name="Gibbons J.G."/>
            <person name="Terashima K."/>
            <person name="Grigoriev I.V."/>
            <person name="Hibbett D.S."/>
        </authorList>
    </citation>
    <scope>NUCLEOTIDE SEQUENCE</scope>
    <source>
        <strain evidence="2">RHP3577 ss4</strain>
    </source>
</reference>
<proteinExistence type="predicted"/>
<feature type="compositionally biased region" description="Basic and acidic residues" evidence="1">
    <location>
        <begin position="59"/>
        <end position="71"/>
    </location>
</feature>
<evidence type="ECO:0000313" key="3">
    <source>
        <dbReference type="Proteomes" id="UP001150217"/>
    </source>
</evidence>
<feature type="compositionally biased region" description="Polar residues" evidence="1">
    <location>
        <begin position="38"/>
        <end position="54"/>
    </location>
</feature>
<evidence type="ECO:0008006" key="4">
    <source>
        <dbReference type="Google" id="ProtNLM"/>
    </source>
</evidence>
<accession>A0ABQ8VC81</accession>
<comment type="caution">
    <text evidence="2">The sequence shown here is derived from an EMBL/GenBank/DDBJ whole genome shotgun (WGS) entry which is preliminary data.</text>
</comment>